<organism evidence="4 5">
    <name type="scientific">Shewanella algicola</name>
    <dbReference type="NCBI Taxonomy" id="640633"/>
    <lineage>
        <taxon>Bacteria</taxon>
        <taxon>Pseudomonadati</taxon>
        <taxon>Pseudomonadota</taxon>
        <taxon>Gammaproteobacteria</taxon>
        <taxon>Alteromonadales</taxon>
        <taxon>Shewanellaceae</taxon>
        <taxon>Shewanella</taxon>
    </lineage>
</organism>
<dbReference type="EMBL" id="JAKILJ010000007">
    <property type="protein sequence ID" value="MCL1104506.1"/>
    <property type="molecule type" value="Genomic_DNA"/>
</dbReference>
<keyword evidence="5" id="KW-1185">Reference proteome</keyword>
<dbReference type="InterPro" id="IPR022385">
    <property type="entry name" value="Rhs_assc_core"/>
</dbReference>
<dbReference type="RefSeq" id="WP_248972627.1">
    <property type="nucleotide sequence ID" value="NZ_JAKILJ010000007.1"/>
</dbReference>
<dbReference type="InterPro" id="IPR031325">
    <property type="entry name" value="RHS_repeat"/>
</dbReference>
<dbReference type="Gene3D" id="2.180.10.10">
    <property type="entry name" value="RHS repeat-associated core"/>
    <property type="match status" value="2"/>
</dbReference>
<feature type="domain" description="Teneurin-like YD-shell" evidence="3">
    <location>
        <begin position="823"/>
        <end position="934"/>
    </location>
</feature>
<dbReference type="PANTHER" id="PTHR32305">
    <property type="match status" value="1"/>
</dbReference>
<name>A0A9X1Z2S7_9GAMM</name>
<dbReference type="Pfam" id="PF05593">
    <property type="entry name" value="RHS_repeat"/>
    <property type="match status" value="1"/>
</dbReference>
<feature type="compositionally biased region" description="Low complexity" evidence="2">
    <location>
        <begin position="68"/>
        <end position="77"/>
    </location>
</feature>
<evidence type="ECO:0000259" key="3">
    <source>
        <dbReference type="Pfam" id="PF25023"/>
    </source>
</evidence>
<protein>
    <recommendedName>
        <fullName evidence="3">Teneurin-like YD-shell domain-containing protein</fullName>
    </recommendedName>
</protein>
<sequence>MELKTTTTNDYGSDATMLRMGRLLFTTVTKERTGASAISRSTAFTYNQDLMLESSVTSPDASAGDYIPPDGGEITPPDGGGTTPPDDDCNPLKGDICLPPPEDPYASFSLMFTSSVSSQATIAGASARLKTVYGYDKYGNKTSVSVTGYSTNTGTPQTRVSKTVYDSRGRFVDYVANALNEKVTYKYNDLSASSASGKQTSITQIDANGLVTKTKYDALGRAYYVDHPDSKVTTTTQSLCINCKTGSYYKITTQMSGAPNKEVYFDRWGREVANSVEGFDGAWNTVVLTYDERGRQKTVSEPNSSLVTSIDYDVLGRPYLVTSPNGNDVEKRWYGNETQEINGLGQIAYSYQNAFGELVKTVDELGNTVEFEYDSYGNLLSSTTVADGKSSVISNTYDDWGRKLSTNDPIKGLWQYTYNAFGELYTQKTARQHLFTFSYDVLGRKIRSYEASEGTLCWNYGSTAHASSKAVGKLVSTAKYAATSVACNTTSSASTKKTFTYNQLSLPEQTKTYINGQWYTQTQSYDSYSRPKVTTYPSGTSSFAVESVYKSNGYLYLLRNNQTKAKLKQIDDMDERNHVSKLSYGNNVISTIDYESDTGRFSSVQITHSSNPNIHYAGVTYDLIGNVKTRTSNYSSKVGSGSNFTESYAYDDLNRLERRTISYQDTLGALPGSFKSTQTYTLDGWGNFKYKSGAGYYKYDAVKVHKLLGVYSDSSFTHALYSFSYDGNGNITSDGSRSFTYGSYDKATKISKGSNSSTMYYGVDRELYFKTDSRVEQGKSTTYQTTYLGNYEKVVRSGGAGALTEHKYYVGGDIVVTHRSNGSQSSYYLHKDHQGSVVAVTDQNGKVVSQAIYDPYGKRHSIYVDSLMANFTIPEPTERGYTGHKELKGLDIIHMGGRIYDPTLGRFMQADPFIQAPKNSQNYNRYSYVLNNPMSYTDPSGYFFEKIFREFGRFIEKYGRVILAAIITYATYGAATVWGLGPVAAGAVAGAAGGYVATGTLRGTFYGALSGAVFGAIGGEIHAAEDTINAWSIEEEIFAHATAGGVLSTVQGGDFGHGFISAGIMKGIGKIETSSTIERVLIQTIAGGTISKLTGGKFGNGAITSAIQFVVNEISFSNVSKVKDVLDSLQDELYDDFQKIKELMVEAKSSDEIINYLEDREYIEFGEWDRHRGLDLTNAKSSQVLDFELRVTDSMVNIRSTWARTTLQKVGNKIGKIMVDQYSFSGQVKNAVFDMNPNKVEGFLYKLADDVASATGG</sequence>
<evidence type="ECO:0000256" key="1">
    <source>
        <dbReference type="ARBA" id="ARBA00022737"/>
    </source>
</evidence>
<dbReference type="NCBIfam" id="TIGR03696">
    <property type="entry name" value="Rhs_assc_core"/>
    <property type="match status" value="1"/>
</dbReference>
<feature type="region of interest" description="Disordered" evidence="2">
    <location>
        <begin position="57"/>
        <end position="86"/>
    </location>
</feature>
<dbReference type="Pfam" id="PF25023">
    <property type="entry name" value="TEN_YD-shell"/>
    <property type="match status" value="1"/>
</dbReference>
<keyword evidence="1" id="KW-0677">Repeat</keyword>
<evidence type="ECO:0000313" key="4">
    <source>
        <dbReference type="EMBL" id="MCL1104506.1"/>
    </source>
</evidence>
<comment type="caution">
    <text evidence="4">The sequence shown here is derived from an EMBL/GenBank/DDBJ whole genome shotgun (WGS) entry which is preliminary data.</text>
</comment>
<dbReference type="AlphaFoldDB" id="A0A9X1Z2S7"/>
<dbReference type="InterPro" id="IPR050708">
    <property type="entry name" value="T6SS_VgrG/RHS"/>
</dbReference>
<evidence type="ECO:0000256" key="2">
    <source>
        <dbReference type="SAM" id="MobiDB-lite"/>
    </source>
</evidence>
<evidence type="ECO:0000313" key="5">
    <source>
        <dbReference type="Proteomes" id="UP001139408"/>
    </source>
</evidence>
<dbReference type="InterPro" id="IPR006530">
    <property type="entry name" value="YD"/>
</dbReference>
<dbReference type="NCBIfam" id="TIGR01643">
    <property type="entry name" value="YD_repeat_2x"/>
    <property type="match status" value="1"/>
</dbReference>
<accession>A0A9X1Z2S7</accession>
<dbReference type="InterPro" id="IPR056823">
    <property type="entry name" value="TEN-like_YD-shell"/>
</dbReference>
<dbReference type="PANTHER" id="PTHR32305:SF15">
    <property type="entry name" value="PROTEIN RHSA-RELATED"/>
    <property type="match status" value="1"/>
</dbReference>
<gene>
    <name evidence="4" type="ORF">L2749_04425</name>
</gene>
<proteinExistence type="predicted"/>
<reference evidence="4" key="1">
    <citation type="submission" date="2022-01" db="EMBL/GenBank/DDBJ databases">
        <title>Whole genome-based taxonomy of the Shewanellaceae.</title>
        <authorList>
            <person name="Martin-Rodriguez A.J."/>
        </authorList>
    </citation>
    <scope>NUCLEOTIDE SEQUENCE</scope>
    <source>
        <strain evidence="4">DSM 23803</strain>
    </source>
</reference>
<dbReference type="Proteomes" id="UP001139408">
    <property type="component" value="Unassembled WGS sequence"/>
</dbReference>